<organism evidence="1 2">
    <name type="scientific">Anoxybacter fermentans</name>
    <dbReference type="NCBI Taxonomy" id="1323375"/>
    <lineage>
        <taxon>Bacteria</taxon>
        <taxon>Bacillati</taxon>
        <taxon>Bacillota</taxon>
        <taxon>Clostridia</taxon>
        <taxon>Halanaerobiales</taxon>
        <taxon>Anoxybacter</taxon>
    </lineage>
</organism>
<reference evidence="1 2" key="1">
    <citation type="submission" date="2016-07" db="EMBL/GenBank/DDBJ databases">
        <title>Genome and transcriptome analysis of iron-reducing fermentative bacteria Anoxybacter fermentans.</title>
        <authorList>
            <person name="Zeng X."/>
            <person name="Shao Z."/>
        </authorList>
    </citation>
    <scope>NUCLEOTIDE SEQUENCE [LARGE SCALE GENOMIC DNA]</scope>
    <source>
        <strain evidence="1 2">DY22613</strain>
    </source>
</reference>
<dbReference type="EMBL" id="CP016379">
    <property type="protein sequence ID" value="AZR73216.1"/>
    <property type="molecule type" value="Genomic_DNA"/>
</dbReference>
<protein>
    <submittedName>
        <fullName evidence="1">Uncharacterized protein</fullName>
    </submittedName>
</protein>
<accession>A0A3Q9HQM0</accession>
<sequence length="113" mass="13677">MRTKSKIRELKNRIKIDNFIYKIKIAILADELYHLGIFLELYLNSLMKDNLESRSARIIELIDELRNWNEDQFYFNRIGKQLFQDYYNKVLNTVEKIYEGAILNKEEAKKLKN</sequence>
<dbReference type="AlphaFoldDB" id="A0A3Q9HQM0"/>
<dbReference type="KEGG" id="aft:BBF96_07360"/>
<dbReference type="Proteomes" id="UP000267250">
    <property type="component" value="Chromosome"/>
</dbReference>
<dbReference type="RefSeq" id="WP_127016549.1">
    <property type="nucleotide sequence ID" value="NZ_CP016379.1"/>
</dbReference>
<proteinExistence type="predicted"/>
<name>A0A3Q9HQM0_9FIRM</name>
<evidence type="ECO:0000313" key="2">
    <source>
        <dbReference type="Proteomes" id="UP000267250"/>
    </source>
</evidence>
<gene>
    <name evidence="1" type="ORF">BBF96_07360</name>
</gene>
<evidence type="ECO:0000313" key="1">
    <source>
        <dbReference type="EMBL" id="AZR73216.1"/>
    </source>
</evidence>
<keyword evidence="2" id="KW-1185">Reference proteome</keyword>